<dbReference type="EMBL" id="KK115706">
    <property type="protein sequence ID" value="KFM65787.1"/>
    <property type="molecule type" value="Genomic_DNA"/>
</dbReference>
<evidence type="ECO:0000259" key="1">
    <source>
        <dbReference type="Pfam" id="PF14291"/>
    </source>
</evidence>
<dbReference type="InterPro" id="IPR025398">
    <property type="entry name" value="DUF4371"/>
</dbReference>
<proteinExistence type="predicted"/>
<dbReference type="OrthoDB" id="6516454at2759"/>
<sequence>MKGHLSYVQQNPGSTAYLSPEIQNEFIQLLAAAVRKKLVCGIQRAKQYGTTFDSSPNAANQEQMSATIRYVDGDFEGKTVVIKECFLGFIQTHNKDAASIAGIILQQLEKEKLAFKDCRSQCYDNGPVMS</sequence>
<dbReference type="OMA" id="QTHNKDA"/>
<feature type="non-terminal residue" evidence="2">
    <location>
        <position position="130"/>
    </location>
</feature>
<organism evidence="2 3">
    <name type="scientific">Stegodyphus mimosarum</name>
    <name type="common">African social velvet spider</name>
    <dbReference type="NCBI Taxonomy" id="407821"/>
    <lineage>
        <taxon>Eukaryota</taxon>
        <taxon>Metazoa</taxon>
        <taxon>Ecdysozoa</taxon>
        <taxon>Arthropoda</taxon>
        <taxon>Chelicerata</taxon>
        <taxon>Arachnida</taxon>
        <taxon>Araneae</taxon>
        <taxon>Araneomorphae</taxon>
        <taxon>Entelegynae</taxon>
        <taxon>Eresoidea</taxon>
        <taxon>Eresidae</taxon>
        <taxon>Stegodyphus</taxon>
    </lineage>
</organism>
<name>A0A087TKZ8_STEMI</name>
<gene>
    <name evidence="2" type="ORF">X975_17496</name>
</gene>
<dbReference type="Pfam" id="PF14291">
    <property type="entry name" value="DUF4371"/>
    <property type="match status" value="1"/>
</dbReference>
<evidence type="ECO:0000313" key="3">
    <source>
        <dbReference type="Proteomes" id="UP000054359"/>
    </source>
</evidence>
<dbReference type="PANTHER" id="PTHR45749:SF21">
    <property type="entry name" value="DUF4371 DOMAIN-CONTAINING PROTEIN"/>
    <property type="match status" value="1"/>
</dbReference>
<accession>A0A087TKZ8</accession>
<keyword evidence="3" id="KW-1185">Reference proteome</keyword>
<protein>
    <recommendedName>
        <fullName evidence="1">DUF4371 domain-containing protein</fullName>
    </recommendedName>
</protein>
<evidence type="ECO:0000313" key="2">
    <source>
        <dbReference type="EMBL" id="KFM65787.1"/>
    </source>
</evidence>
<dbReference type="Proteomes" id="UP000054359">
    <property type="component" value="Unassembled WGS sequence"/>
</dbReference>
<reference evidence="2 3" key="1">
    <citation type="submission" date="2013-11" db="EMBL/GenBank/DDBJ databases">
        <title>Genome sequencing of Stegodyphus mimosarum.</title>
        <authorList>
            <person name="Bechsgaard J."/>
        </authorList>
    </citation>
    <scope>NUCLEOTIDE SEQUENCE [LARGE SCALE GENOMIC DNA]</scope>
</reference>
<feature type="domain" description="DUF4371" evidence="1">
    <location>
        <begin position="10"/>
        <end position="127"/>
    </location>
</feature>
<dbReference type="AlphaFoldDB" id="A0A087TKZ8"/>
<dbReference type="PANTHER" id="PTHR45749">
    <property type="match status" value="1"/>
</dbReference>